<evidence type="ECO:0000256" key="1">
    <source>
        <dbReference type="SAM" id="SignalP"/>
    </source>
</evidence>
<evidence type="ECO:0000313" key="4">
    <source>
        <dbReference type="Proteomes" id="UP001500631"/>
    </source>
</evidence>
<organism evidence="3 4">
    <name type="scientific">Wohlfahrtiimonas larvae</name>
    <dbReference type="NCBI Taxonomy" id="1157986"/>
    <lineage>
        <taxon>Bacteria</taxon>
        <taxon>Pseudomonadati</taxon>
        <taxon>Pseudomonadota</taxon>
        <taxon>Gammaproteobacteria</taxon>
        <taxon>Cardiobacteriales</taxon>
        <taxon>Ignatzschineriaceae</taxon>
        <taxon>Wohlfahrtiimonas</taxon>
    </lineage>
</organism>
<dbReference type="RefSeq" id="WP_077925914.1">
    <property type="nucleotide sequence ID" value="NZ_BAABKE010000001.1"/>
</dbReference>
<proteinExistence type="predicted"/>
<reference evidence="4" key="1">
    <citation type="journal article" date="2019" name="Int. J. Syst. Evol. Microbiol.">
        <title>The Global Catalogue of Microorganisms (GCM) 10K type strain sequencing project: providing services to taxonomists for standard genome sequencing and annotation.</title>
        <authorList>
            <consortium name="The Broad Institute Genomics Platform"/>
            <consortium name="The Broad Institute Genome Sequencing Center for Infectious Disease"/>
            <person name="Wu L."/>
            <person name="Ma J."/>
        </authorList>
    </citation>
    <scope>NUCLEOTIDE SEQUENCE [LARGE SCALE GENOMIC DNA]</scope>
    <source>
        <strain evidence="4">JCM 18424</strain>
    </source>
</reference>
<accession>A0ABP9MEC9</accession>
<evidence type="ECO:0000313" key="3">
    <source>
        <dbReference type="EMBL" id="GAA5094114.1"/>
    </source>
</evidence>
<keyword evidence="4" id="KW-1185">Reference proteome</keyword>
<dbReference type="Gene3D" id="3.10.450.50">
    <property type="match status" value="1"/>
</dbReference>
<dbReference type="EMBL" id="BAABKE010000001">
    <property type="protein sequence ID" value="GAA5094114.1"/>
    <property type="molecule type" value="Genomic_DNA"/>
</dbReference>
<comment type="caution">
    <text evidence="3">The sequence shown here is derived from an EMBL/GenBank/DDBJ whole genome shotgun (WGS) entry which is preliminary data.</text>
</comment>
<sequence length="136" mass="14848">MKKILLYPVLAIMTLMLVACSGSTDSPEGITKHFIESTYKGDGDALIKSLDLGKDGEDPAVQQMIAGKMNMAAQEAKKEAEKNGGLASINIKDVKYTNDEKTRATVNFTVKFKKNDTEDAGDMKTIKTDKGWKISL</sequence>
<feature type="chain" id="PRO_5045549590" description="DUF4878 domain-containing protein" evidence="1">
    <location>
        <begin position="22"/>
        <end position="136"/>
    </location>
</feature>
<dbReference type="Pfam" id="PF12870">
    <property type="entry name" value="DUF4878"/>
    <property type="match status" value="1"/>
</dbReference>
<protein>
    <recommendedName>
        <fullName evidence="2">DUF4878 domain-containing protein</fullName>
    </recommendedName>
</protein>
<keyword evidence="1" id="KW-0732">Signal</keyword>
<feature type="signal peptide" evidence="1">
    <location>
        <begin position="1"/>
        <end position="21"/>
    </location>
</feature>
<dbReference type="PROSITE" id="PS51257">
    <property type="entry name" value="PROKAR_LIPOPROTEIN"/>
    <property type="match status" value="1"/>
</dbReference>
<gene>
    <name evidence="3" type="ORF">GCM10023338_01930</name>
</gene>
<name>A0ABP9MEC9_9GAMM</name>
<dbReference type="Proteomes" id="UP001500631">
    <property type="component" value="Unassembled WGS sequence"/>
</dbReference>
<dbReference type="InterPro" id="IPR024267">
    <property type="entry name" value="DUF4878"/>
</dbReference>
<evidence type="ECO:0000259" key="2">
    <source>
        <dbReference type="Pfam" id="PF12870"/>
    </source>
</evidence>
<feature type="domain" description="DUF4878" evidence="2">
    <location>
        <begin position="20"/>
        <end position="134"/>
    </location>
</feature>